<protein>
    <submittedName>
        <fullName evidence="2">Uncharacterized protein</fullName>
    </submittedName>
</protein>
<evidence type="ECO:0000256" key="1">
    <source>
        <dbReference type="SAM" id="MobiDB-lite"/>
    </source>
</evidence>
<dbReference type="AlphaFoldDB" id="A0A835ZH68"/>
<reference evidence="2" key="1">
    <citation type="submission" date="2021-02" db="EMBL/GenBank/DDBJ databases">
        <title>First Annotated Genome of the Yellow-green Alga Tribonema minus.</title>
        <authorList>
            <person name="Mahan K.M."/>
        </authorList>
    </citation>
    <scope>NUCLEOTIDE SEQUENCE</scope>
    <source>
        <strain evidence="2">UTEX B ZZ1240</strain>
    </source>
</reference>
<organism evidence="2 3">
    <name type="scientific">Tribonema minus</name>
    <dbReference type="NCBI Taxonomy" id="303371"/>
    <lineage>
        <taxon>Eukaryota</taxon>
        <taxon>Sar</taxon>
        <taxon>Stramenopiles</taxon>
        <taxon>Ochrophyta</taxon>
        <taxon>PX clade</taxon>
        <taxon>Xanthophyceae</taxon>
        <taxon>Tribonematales</taxon>
        <taxon>Tribonemataceae</taxon>
        <taxon>Tribonema</taxon>
    </lineage>
</organism>
<dbReference type="Proteomes" id="UP000664859">
    <property type="component" value="Unassembled WGS sequence"/>
</dbReference>
<evidence type="ECO:0000313" key="2">
    <source>
        <dbReference type="EMBL" id="KAG5191225.1"/>
    </source>
</evidence>
<proteinExistence type="predicted"/>
<accession>A0A835ZH68</accession>
<feature type="region of interest" description="Disordered" evidence="1">
    <location>
        <begin position="60"/>
        <end position="82"/>
    </location>
</feature>
<sequence>MSKMATPETFQEDLTRGVCYSLAPISTDDMEQTSSTPCCQLYIATCAWRDWLQDSHLSKSRTVATGTPPQQSSKKTWPSSGAQRLWVRHSPVATASSRICEHWRSPCSPTKAPISRFTFSTGHLNEDSRANLVYCPRAAPSPRHGFAGLAEYDADDLPACQIDRCSREARCSVHRNQAYDAIESWQHGVEYVCSTPTVEMGASEEQMPRVRIVAALVQWDRDNKTLVQGQLHSLHRCCAPRSAGLVAGLLLRDACRTVLRNVRCVALRSRRRCGYTAAAARRHCRRHCWFYCACHAAAQHLHIDIYCKIKGVVNNNLKSPLLQAGYHDCRRVQALSASAARRTLLSSILCFAMRMQLQRRSCLSDCRVRAVSAQQRFARLSTATSDWPATLSPLMFDPLLRWRTSCLHAYQKLMKRSRGSALQRHCRRRSARMRCAPSLSECDVASAVIFDLEVCHLTHRKRANCPMELNTHKVQLRCAMLKWGSKLYSNENEAMEPIVVQDYASPTYEADLPHLLTQRMQNLVILIQAIDSNGGTCKTFNGVLYLGGGQQKGCYVISVVHMPAADDATTYRALVQGTTVRLTQIKTGRKVNGDVVVFRCEEALPELPAPMPVAMGYAGRRAYVFARRDDATHVLLRGKIASWELREGTISLTDHVDACYAGAPVVTPQGILVGLLDSRSGDNQPTAYVSIGIIDVILYASPPHLPAFPRLQGLESQVGAPTTAGIKPIVVQDYASPTYEADLPHLLTQRMQNLVILIQAIDSEGDTFKTFDGVLYLGGGQKKGSYVISVMHLPAAGEAVTYRAVVQGTTVRLTQIKTGRKVNMDVVVFRCEEALPELPAPMPVAMGYAGRSAYVFARRDDATYVLLRGKITSWELREGTISLTDHVDACYAGAPVVTPQGILVGLLDSRSADKQPTAYVSIGIIDVILYASPPHLPAFPRLDFESQGSEHTNDDTTAQYALCLLIHPSTMRISHLSVIGAVRQLREHFVRLTMCPAQLTLLHLLSSMQ</sequence>
<gene>
    <name evidence="2" type="ORF">JKP88DRAFT_296409</name>
</gene>
<evidence type="ECO:0000313" key="3">
    <source>
        <dbReference type="Proteomes" id="UP000664859"/>
    </source>
</evidence>
<dbReference type="EMBL" id="JAFCMP010000022">
    <property type="protein sequence ID" value="KAG5191225.1"/>
    <property type="molecule type" value="Genomic_DNA"/>
</dbReference>
<comment type="caution">
    <text evidence="2">The sequence shown here is derived from an EMBL/GenBank/DDBJ whole genome shotgun (WGS) entry which is preliminary data.</text>
</comment>
<name>A0A835ZH68_9STRA</name>
<keyword evidence="3" id="KW-1185">Reference proteome</keyword>